<feature type="transmembrane region" description="Helical" evidence="1">
    <location>
        <begin position="20"/>
        <end position="41"/>
    </location>
</feature>
<evidence type="ECO:0008006" key="4">
    <source>
        <dbReference type="Google" id="ProtNLM"/>
    </source>
</evidence>
<dbReference type="RefSeq" id="WP_105943279.1">
    <property type="nucleotide sequence ID" value="NZ_CP027433.1"/>
</dbReference>
<name>A0A2S0KIR7_9ACTN</name>
<evidence type="ECO:0000313" key="2">
    <source>
        <dbReference type="EMBL" id="AVM01575.1"/>
    </source>
</evidence>
<dbReference type="Proteomes" id="UP000239814">
    <property type="component" value="Chromosome"/>
</dbReference>
<keyword evidence="1" id="KW-0472">Membrane</keyword>
<sequence>MNLGKRLEAPMSRRAGAAWWVCSTALVAAALAFVVSVSLWWTPVAERVHSVDELQEQAGSVVSQVFSARAESWRDDRARARELVTGSFAATLDAGLSADAPPGVRSVRWEPVQVGVVDAQRDVGTALIVVHVVVTPTQDEPTAQTKSVNADFERHHGRWLLSGLDELQ</sequence>
<evidence type="ECO:0000256" key="1">
    <source>
        <dbReference type="SAM" id="Phobius"/>
    </source>
</evidence>
<keyword evidence="1" id="KW-0812">Transmembrane</keyword>
<protein>
    <recommendedName>
        <fullName evidence="4">Mammalian cell entry protein</fullName>
    </recommendedName>
</protein>
<reference evidence="2 3" key="1">
    <citation type="submission" date="2018-03" db="EMBL/GenBank/DDBJ databases">
        <title>Characteristics and genome of n-alkane degrading marine bacteria Gordonia iterans isolated from crude oil contaminated in Tae-an, South Korea.</title>
        <authorList>
            <person name="Lee S.-S."/>
            <person name="Kim H."/>
        </authorList>
    </citation>
    <scope>NUCLEOTIDE SEQUENCE [LARGE SCALE GENOMIC DNA]</scope>
    <source>
        <strain evidence="2 3">Co17</strain>
    </source>
</reference>
<evidence type="ECO:0000313" key="3">
    <source>
        <dbReference type="Proteomes" id="UP000239814"/>
    </source>
</evidence>
<dbReference type="AlphaFoldDB" id="A0A2S0KIR7"/>
<keyword evidence="3" id="KW-1185">Reference proteome</keyword>
<keyword evidence="1" id="KW-1133">Transmembrane helix</keyword>
<dbReference type="OrthoDB" id="4379928at2"/>
<gene>
    <name evidence="2" type="ORF">C6V83_16270</name>
</gene>
<proteinExistence type="predicted"/>
<accession>A0A2S0KIR7</accession>
<dbReference type="EMBL" id="CP027433">
    <property type="protein sequence ID" value="AVM01575.1"/>
    <property type="molecule type" value="Genomic_DNA"/>
</dbReference>
<dbReference type="KEGG" id="git:C6V83_16270"/>
<organism evidence="2 3">
    <name type="scientific">Gordonia iterans</name>
    <dbReference type="NCBI Taxonomy" id="1004901"/>
    <lineage>
        <taxon>Bacteria</taxon>
        <taxon>Bacillati</taxon>
        <taxon>Actinomycetota</taxon>
        <taxon>Actinomycetes</taxon>
        <taxon>Mycobacteriales</taxon>
        <taxon>Gordoniaceae</taxon>
        <taxon>Gordonia</taxon>
    </lineage>
</organism>